<dbReference type="Pfam" id="PF01344">
    <property type="entry name" value="Kelch_1"/>
    <property type="match status" value="1"/>
</dbReference>
<dbReference type="PANTHER" id="PTHR46238">
    <property type="entry name" value="REVERSE TRANSCRIPTASE DOMAIN-CONTAINING PROTEIN"/>
    <property type="match status" value="1"/>
</dbReference>
<dbReference type="PANTHER" id="PTHR46238:SF8">
    <property type="entry name" value="ENDONUCLEASE_EXONUCLEASE_PHOSPHATASE DOMAIN-CONTAINING PROTEIN"/>
    <property type="match status" value="1"/>
</dbReference>
<dbReference type="Gene3D" id="2.120.10.80">
    <property type="entry name" value="Kelch-type beta propeller"/>
    <property type="match status" value="1"/>
</dbReference>
<dbReference type="SUPFAM" id="SSF50965">
    <property type="entry name" value="Galactose oxidase, central domain"/>
    <property type="match status" value="1"/>
</dbReference>
<dbReference type="InterPro" id="IPR015915">
    <property type="entry name" value="Kelch-typ_b-propeller"/>
</dbReference>
<organism evidence="1 2">
    <name type="scientific">Cuscuta campestris</name>
    <dbReference type="NCBI Taxonomy" id="132261"/>
    <lineage>
        <taxon>Eukaryota</taxon>
        <taxon>Viridiplantae</taxon>
        <taxon>Streptophyta</taxon>
        <taxon>Embryophyta</taxon>
        <taxon>Tracheophyta</taxon>
        <taxon>Spermatophyta</taxon>
        <taxon>Magnoliopsida</taxon>
        <taxon>eudicotyledons</taxon>
        <taxon>Gunneridae</taxon>
        <taxon>Pentapetalae</taxon>
        <taxon>asterids</taxon>
        <taxon>lamiids</taxon>
        <taxon>Solanales</taxon>
        <taxon>Convolvulaceae</taxon>
        <taxon>Cuscuteae</taxon>
        <taxon>Cuscuta</taxon>
        <taxon>Cuscuta subgen. Grammica</taxon>
        <taxon>Cuscuta sect. Cleistogrammica</taxon>
    </lineage>
</organism>
<evidence type="ECO:0000313" key="2">
    <source>
        <dbReference type="Proteomes" id="UP000595140"/>
    </source>
</evidence>
<proteinExistence type="predicted"/>
<gene>
    <name evidence="1" type="ORF">CCAM_LOCUS4997</name>
</gene>
<reference evidence="1 2" key="1">
    <citation type="submission" date="2018-04" db="EMBL/GenBank/DDBJ databases">
        <authorList>
            <person name="Vogel A."/>
        </authorList>
    </citation>
    <scope>NUCLEOTIDE SEQUENCE [LARGE SCALE GENOMIC DNA]</scope>
</reference>
<name>A0A484KB68_9ASTE</name>
<dbReference type="InterPro" id="IPR011043">
    <property type="entry name" value="Gal_Oxase/kelch_b-propeller"/>
</dbReference>
<protein>
    <submittedName>
        <fullName evidence="1">Uncharacterized protein</fullName>
    </submittedName>
</protein>
<dbReference type="AlphaFoldDB" id="A0A484KB68"/>
<sequence>MELYVFYHELSMGKDCDTLYKFKLPSLPMSQLQLVELEFPSPVLQIPYDKYPCLMGCAQLDSKLYFFGGYYKPPSTDDDFEGIDDDLEVIDIIVTEQYYSPWVYVFDLNAQHQGLKQVPSMSTGKPNACGFVANGMLYVLGGSAMCHPKLSKTSIKCFERFNPVDGKWTVLDDRPLKYFREVYGATVIETQHKVLIRGQGLERTTCMVYDFLHERWYYDWLTVGSLPYRICHIDAFDCDNGGLYLYGLRTSHAMPLPFKLGPLKELEHMYDGSSIGILSILYCPDDCMLKTLCHQRDFHTNVVMLYLGDGHFCYVISGQGCFPDDFTPPCPHARGIRFAIFKELSSPRAVQEDREGQTCTFEAKVLYGKNYFKRLDSNGYAFLKGCFIVNRDYSGVKIRIDSHLVPKVDKFWYLGLVIQADGELDGDVARRVGAVWAKWRLASGVLGDKKISSRMKGRFYRFVVRPTMLYGAECWAVKKIHVRRLYAAEMRMLEETF</sequence>
<dbReference type="OrthoDB" id="768353at2759"/>
<dbReference type="Proteomes" id="UP000595140">
    <property type="component" value="Unassembled WGS sequence"/>
</dbReference>
<dbReference type="EMBL" id="OOIL02000273">
    <property type="protein sequence ID" value="VFQ63221.1"/>
    <property type="molecule type" value="Genomic_DNA"/>
</dbReference>
<keyword evidence="2" id="KW-1185">Reference proteome</keyword>
<evidence type="ECO:0000313" key="1">
    <source>
        <dbReference type="EMBL" id="VFQ63221.1"/>
    </source>
</evidence>
<dbReference type="InterPro" id="IPR006652">
    <property type="entry name" value="Kelch_1"/>
</dbReference>
<accession>A0A484KB68</accession>